<feature type="transmembrane region" description="Helical" evidence="8">
    <location>
        <begin position="305"/>
        <end position="329"/>
    </location>
</feature>
<feature type="transmembrane region" description="Helical" evidence="8">
    <location>
        <begin position="43"/>
        <end position="64"/>
    </location>
</feature>
<comment type="subcellular location">
    <subcellularLocation>
        <location evidence="1">Cell inner membrane</location>
        <topology evidence="1">Multi-pass membrane protein</topology>
    </subcellularLocation>
</comment>
<keyword evidence="6 8" id="KW-0472">Membrane</keyword>
<dbReference type="PANTHER" id="PTHR11662">
    <property type="entry name" value="SOLUTE CARRIER FAMILY 17"/>
    <property type="match status" value="1"/>
</dbReference>
<name>A0A0N1QUR0_SALSV</name>
<dbReference type="InterPro" id="IPR036259">
    <property type="entry name" value="MFS_trans_sf"/>
</dbReference>
<dbReference type="HOGENOM" id="CLU_001265_5_1_6"/>
<accession>A0A0N1QUR0</accession>
<dbReference type="GO" id="GO:0022857">
    <property type="term" value="F:transmembrane transporter activity"/>
    <property type="evidence" value="ECO:0007669"/>
    <property type="project" value="InterPro"/>
</dbReference>
<evidence type="ECO:0000313" key="10">
    <source>
        <dbReference type="EMBL" id="ACF89893.1"/>
    </source>
</evidence>
<evidence type="ECO:0000256" key="4">
    <source>
        <dbReference type="ARBA" id="ARBA00022692"/>
    </source>
</evidence>
<dbReference type="SUPFAM" id="SSF103473">
    <property type="entry name" value="MFS general substrate transporter"/>
    <property type="match status" value="1"/>
</dbReference>
<feature type="transmembrane region" description="Helical" evidence="8">
    <location>
        <begin position="280"/>
        <end position="299"/>
    </location>
</feature>
<feature type="transmembrane region" description="Helical" evidence="8">
    <location>
        <begin position="137"/>
        <end position="154"/>
    </location>
</feature>
<dbReference type="Proteomes" id="UP000001865">
    <property type="component" value="Chromosome"/>
</dbReference>
<feature type="transmembrane region" description="Helical" evidence="8">
    <location>
        <begin position="7"/>
        <end position="23"/>
    </location>
</feature>
<keyword evidence="10" id="KW-0762">Sugar transport</keyword>
<evidence type="ECO:0000256" key="2">
    <source>
        <dbReference type="ARBA" id="ARBA00022475"/>
    </source>
</evidence>
<feature type="transmembrane region" description="Helical" evidence="8">
    <location>
        <begin position="216"/>
        <end position="237"/>
    </location>
</feature>
<reference evidence="10 11" key="1">
    <citation type="journal article" date="2011" name="J. Bacteriol.">
        <title>Comparative genomics of 28 Salmonella enterica isolates: evidence for CRISPR-mediated adaptive sublineage evolution.</title>
        <authorList>
            <person name="Fricke W.F."/>
            <person name="Mammel M.K."/>
            <person name="McDermott P.F."/>
            <person name="Tartera C."/>
            <person name="White D.G."/>
            <person name="Leclerc J.E."/>
            <person name="Ravel J."/>
            <person name="Cebula T.A."/>
        </authorList>
    </citation>
    <scope>NUCLEOTIDE SEQUENCE [LARGE SCALE GENOMIC DNA]</scope>
    <source>
        <strain evidence="10 11">CVM19633</strain>
    </source>
</reference>
<dbReference type="InterPro" id="IPR011701">
    <property type="entry name" value="MFS"/>
</dbReference>
<comment type="similarity">
    <text evidence="7">Belongs to the major facilitator superfamily. Phthalate permease family.</text>
</comment>
<protein>
    <submittedName>
        <fullName evidence="10">Putative sugar transporter</fullName>
    </submittedName>
</protein>
<dbReference type="EMBL" id="CP001127">
    <property type="protein sequence ID" value="ACF89893.1"/>
    <property type="molecule type" value="Genomic_DNA"/>
</dbReference>
<feature type="transmembrane region" description="Helical" evidence="8">
    <location>
        <begin position="166"/>
        <end position="186"/>
    </location>
</feature>
<sequence length="402" mass="44096">MTSMQKWLRIGATLMFGLFVAYLDRSNLSVTLPTITHDLNIDGATASIVLTIFLIGYAFSNIFGGVFTQRYDPKKIVILMVLIWSIATVFVGFTSSVYVILICRLVLGITEGIYWPQQSRFASDWFSDKERTQANSIIQYYGQFLALGLGFMILSPLDAAFGWRNVFIITGVIGIVVVVPLYITMLKKQEEAPYYRAPAPTEQTKLTLESLGGTPFLLLIFTYITQGMLFWGITLWIPMVVNSLGYTGFSKALVSSLPYLTAVILAIPISWISDKTQKRVLIASLGLLIPGVMLFLLPFVDAPGFKITLITLAMGYYAASFTPNIWSIIQSHVKPHAIGPASGIINGIGAGGGGTLAGLMVGYFYRTTGSYMQGFMVLGCIVILGGASLLIYGRIRAHHARR</sequence>
<feature type="domain" description="Major facilitator superfamily (MFS) profile" evidence="9">
    <location>
        <begin position="10"/>
        <end position="397"/>
    </location>
</feature>
<evidence type="ECO:0000256" key="8">
    <source>
        <dbReference type="SAM" id="Phobius"/>
    </source>
</evidence>
<keyword evidence="2" id="KW-1003">Cell membrane</keyword>
<dbReference type="Gene3D" id="1.20.1250.20">
    <property type="entry name" value="MFS general substrate transporter like domains"/>
    <property type="match status" value="2"/>
</dbReference>
<proteinExistence type="inferred from homology"/>
<evidence type="ECO:0000256" key="1">
    <source>
        <dbReference type="ARBA" id="ARBA00004429"/>
    </source>
</evidence>
<evidence type="ECO:0000259" key="9">
    <source>
        <dbReference type="PROSITE" id="PS50850"/>
    </source>
</evidence>
<feature type="transmembrane region" description="Helical" evidence="8">
    <location>
        <begin position="341"/>
        <end position="365"/>
    </location>
</feature>
<keyword evidence="3" id="KW-0997">Cell inner membrane</keyword>
<keyword evidence="10" id="KW-0813">Transport</keyword>
<evidence type="ECO:0000256" key="5">
    <source>
        <dbReference type="ARBA" id="ARBA00022989"/>
    </source>
</evidence>
<dbReference type="AlphaFoldDB" id="A0A0N1QUR0"/>
<dbReference type="PANTHER" id="PTHR11662:SF399">
    <property type="entry name" value="FI19708P1-RELATED"/>
    <property type="match status" value="1"/>
</dbReference>
<feature type="transmembrane region" description="Helical" evidence="8">
    <location>
        <begin position="99"/>
        <end position="116"/>
    </location>
</feature>
<dbReference type="InterPro" id="IPR050382">
    <property type="entry name" value="MFS_Na/Anion_cotransporter"/>
</dbReference>
<dbReference type="InterPro" id="IPR020846">
    <property type="entry name" value="MFS_dom"/>
</dbReference>
<gene>
    <name evidence="10" type="ordered locus">SeSA_A4681</name>
</gene>
<dbReference type="RefSeq" id="WP_000203136.1">
    <property type="nucleotide sequence ID" value="NC_011094.1"/>
</dbReference>
<evidence type="ECO:0000256" key="6">
    <source>
        <dbReference type="ARBA" id="ARBA00023136"/>
    </source>
</evidence>
<keyword evidence="4 8" id="KW-0812">Transmembrane</keyword>
<keyword evidence="5 8" id="KW-1133">Transmembrane helix</keyword>
<dbReference type="PROSITE" id="PS50850">
    <property type="entry name" value="MFS"/>
    <property type="match status" value="1"/>
</dbReference>
<dbReference type="Pfam" id="PF07690">
    <property type="entry name" value="MFS_1"/>
    <property type="match status" value="1"/>
</dbReference>
<evidence type="ECO:0000256" key="3">
    <source>
        <dbReference type="ARBA" id="ARBA00022519"/>
    </source>
</evidence>
<feature type="transmembrane region" description="Helical" evidence="8">
    <location>
        <begin position="371"/>
        <end position="392"/>
    </location>
</feature>
<feature type="transmembrane region" description="Helical" evidence="8">
    <location>
        <begin position="76"/>
        <end position="93"/>
    </location>
</feature>
<organism evidence="10 11">
    <name type="scientific">Salmonella schwarzengrund (strain CVM19633)</name>
    <dbReference type="NCBI Taxonomy" id="439843"/>
    <lineage>
        <taxon>Bacteria</taxon>
        <taxon>Pseudomonadati</taxon>
        <taxon>Pseudomonadota</taxon>
        <taxon>Gammaproteobacteria</taxon>
        <taxon>Enterobacterales</taxon>
        <taxon>Enterobacteriaceae</taxon>
        <taxon>Salmonella</taxon>
    </lineage>
</organism>
<feature type="transmembrane region" description="Helical" evidence="8">
    <location>
        <begin position="257"/>
        <end position="273"/>
    </location>
</feature>
<dbReference type="KEGG" id="sew:SeSA_A4681"/>
<dbReference type="GO" id="GO:0005886">
    <property type="term" value="C:plasma membrane"/>
    <property type="evidence" value="ECO:0007669"/>
    <property type="project" value="UniProtKB-SubCell"/>
</dbReference>
<evidence type="ECO:0000313" key="11">
    <source>
        <dbReference type="Proteomes" id="UP000001865"/>
    </source>
</evidence>
<evidence type="ECO:0000256" key="7">
    <source>
        <dbReference type="ARBA" id="ARBA00038514"/>
    </source>
</evidence>